<dbReference type="AlphaFoldDB" id="A0A833VRP5"/>
<dbReference type="GO" id="GO:2001294">
    <property type="term" value="P:malonyl-CoA catabolic process"/>
    <property type="evidence" value="ECO:0007669"/>
    <property type="project" value="TreeGrafter"/>
</dbReference>
<dbReference type="EMBL" id="SWLB01000012">
    <property type="protein sequence ID" value="KAF3332114.1"/>
    <property type="molecule type" value="Genomic_DNA"/>
</dbReference>
<name>A0A833VRP5_9POAL</name>
<dbReference type="Gene3D" id="3.40.630.150">
    <property type="entry name" value="Malonyl-CoA decarboxylase, catalytic domain"/>
    <property type="match status" value="1"/>
</dbReference>
<evidence type="ECO:0000313" key="4">
    <source>
        <dbReference type="Proteomes" id="UP000623129"/>
    </source>
</evidence>
<dbReference type="InterPro" id="IPR007956">
    <property type="entry name" value="Malonyl_CoA_deC_C"/>
</dbReference>
<dbReference type="GO" id="GO:0050080">
    <property type="term" value="F:malonyl-CoA decarboxylase activity"/>
    <property type="evidence" value="ECO:0007669"/>
    <property type="project" value="InterPro"/>
</dbReference>
<dbReference type="FunFam" id="3.40.630.150:FF:000002">
    <property type="entry name" value="malonyl-CoA decarboxylase, mitochondrial"/>
    <property type="match status" value="1"/>
</dbReference>
<dbReference type="InterPro" id="IPR035372">
    <property type="entry name" value="MCD_N"/>
</dbReference>
<dbReference type="OrthoDB" id="426718at2759"/>
<evidence type="ECO:0000259" key="2">
    <source>
        <dbReference type="Pfam" id="PF17408"/>
    </source>
</evidence>
<dbReference type="Pfam" id="PF17408">
    <property type="entry name" value="MCD_N"/>
    <property type="match status" value="1"/>
</dbReference>
<sequence>MAKDVKEWMHTSISIPVGAKESADSILDKFSQGYLTLTMDDRRDLLISLAKDYDVNRARVRDLMEQYLNLEISHGDKFIGDEDGGASPSLYRRERSLRDALKPTYANFFERLNAQPGGLKLLAVLRADLLALLAIENVGSLRALDSYLKEKLITWLSPAALELHQITWDDSASLLEKIVEYEAVHPIRNLIDLKRRLGVGRRCFGYFHPAIPGEPLIFIEVALLKDIASSIQEVLWDDPPTAECKAHCALFYSISSTQPGLSGINLGKFLLKRVINMVKRDMPSVQKYATLSPIPGFMQWLNSKLASQLKLAESEAGSSDQLENRQSSTFRENILLSHEEKMIVDSIGENASRKSGIEVMHEMLQSKDWTKSEHFCTVLKSPLMRLCTRYLIKEKKRGKALDSVANFHLQNGAYIERINWMADQSEKGIKQSGGIMVNYVYRLENIEEYAQQYFNSGDIHASPRVVPIS</sequence>
<dbReference type="GO" id="GO:0005782">
    <property type="term" value="C:peroxisomal matrix"/>
    <property type="evidence" value="ECO:0007669"/>
    <property type="project" value="TreeGrafter"/>
</dbReference>
<dbReference type="GO" id="GO:0006085">
    <property type="term" value="P:acetyl-CoA biosynthetic process"/>
    <property type="evidence" value="ECO:0007669"/>
    <property type="project" value="TreeGrafter"/>
</dbReference>
<dbReference type="Proteomes" id="UP000623129">
    <property type="component" value="Unassembled WGS sequence"/>
</dbReference>
<dbReference type="InterPro" id="IPR038917">
    <property type="entry name" value="Malonyl_CoA_deC"/>
</dbReference>
<dbReference type="FunFam" id="1.20.140.90:FF:000002">
    <property type="entry name" value="Malonyl-CoA decarboxylase family protein"/>
    <property type="match status" value="1"/>
</dbReference>
<dbReference type="InterPro" id="IPR038351">
    <property type="entry name" value="MCD_N_sf"/>
</dbReference>
<reference evidence="3" key="1">
    <citation type="submission" date="2020-01" db="EMBL/GenBank/DDBJ databases">
        <title>Genome sequence of Kobresia littledalei, the first chromosome-level genome in the family Cyperaceae.</title>
        <authorList>
            <person name="Qu G."/>
        </authorList>
    </citation>
    <scope>NUCLEOTIDE SEQUENCE</scope>
    <source>
        <strain evidence="3">C.B.Clarke</strain>
        <tissue evidence="3">Leaf</tissue>
    </source>
</reference>
<accession>A0A833VRP5</accession>
<protein>
    <submittedName>
        <fullName evidence="3">Malonyl-CoA decarboxylase</fullName>
    </submittedName>
</protein>
<proteinExistence type="predicted"/>
<dbReference type="PANTHER" id="PTHR28641">
    <property type="match status" value="1"/>
</dbReference>
<dbReference type="GO" id="GO:0005759">
    <property type="term" value="C:mitochondrial matrix"/>
    <property type="evidence" value="ECO:0007669"/>
    <property type="project" value="TreeGrafter"/>
</dbReference>
<dbReference type="Pfam" id="PF05292">
    <property type="entry name" value="MCD"/>
    <property type="match status" value="1"/>
</dbReference>
<dbReference type="InterPro" id="IPR042303">
    <property type="entry name" value="Malonyl_CoA_deC_C_sf"/>
</dbReference>
<evidence type="ECO:0000313" key="3">
    <source>
        <dbReference type="EMBL" id="KAF3332114.1"/>
    </source>
</evidence>
<dbReference type="PANTHER" id="PTHR28641:SF1">
    <property type="entry name" value="MALONYL-COA DECARBOXYLASE, MITOCHONDRIAL"/>
    <property type="match status" value="1"/>
</dbReference>
<gene>
    <name evidence="3" type="ORF">FCM35_KLT03520</name>
</gene>
<organism evidence="3 4">
    <name type="scientific">Carex littledalei</name>
    <dbReference type="NCBI Taxonomy" id="544730"/>
    <lineage>
        <taxon>Eukaryota</taxon>
        <taxon>Viridiplantae</taxon>
        <taxon>Streptophyta</taxon>
        <taxon>Embryophyta</taxon>
        <taxon>Tracheophyta</taxon>
        <taxon>Spermatophyta</taxon>
        <taxon>Magnoliopsida</taxon>
        <taxon>Liliopsida</taxon>
        <taxon>Poales</taxon>
        <taxon>Cyperaceae</taxon>
        <taxon>Cyperoideae</taxon>
        <taxon>Cariceae</taxon>
        <taxon>Carex</taxon>
        <taxon>Carex subgen. Euthyceras</taxon>
    </lineage>
</organism>
<dbReference type="GO" id="GO:0006633">
    <property type="term" value="P:fatty acid biosynthetic process"/>
    <property type="evidence" value="ECO:0007669"/>
    <property type="project" value="InterPro"/>
</dbReference>
<feature type="domain" description="Malonyl-CoA decarboxylase N-terminal" evidence="2">
    <location>
        <begin position="92"/>
        <end position="155"/>
    </location>
</feature>
<feature type="domain" description="Malonyl-CoA decarboxylase C-terminal" evidence="1">
    <location>
        <begin position="160"/>
        <end position="441"/>
    </location>
</feature>
<keyword evidence="4" id="KW-1185">Reference proteome</keyword>
<dbReference type="Gene3D" id="1.20.140.90">
    <property type="entry name" value="Malonyl-CoA decarboxylase, oligemerization domain"/>
    <property type="match status" value="1"/>
</dbReference>
<comment type="caution">
    <text evidence="3">The sequence shown here is derived from an EMBL/GenBank/DDBJ whole genome shotgun (WGS) entry which is preliminary data.</text>
</comment>
<evidence type="ECO:0000259" key="1">
    <source>
        <dbReference type="Pfam" id="PF05292"/>
    </source>
</evidence>